<organism evidence="1 2">
    <name type="scientific">Endocarpon pusillum (strain Z07020 / HMAS-L-300199)</name>
    <name type="common">Lichen-forming fungus</name>
    <dbReference type="NCBI Taxonomy" id="1263415"/>
    <lineage>
        <taxon>Eukaryota</taxon>
        <taxon>Fungi</taxon>
        <taxon>Dikarya</taxon>
        <taxon>Ascomycota</taxon>
        <taxon>Pezizomycotina</taxon>
        <taxon>Eurotiomycetes</taxon>
        <taxon>Chaetothyriomycetidae</taxon>
        <taxon>Verrucariales</taxon>
        <taxon>Verrucariaceae</taxon>
        <taxon>Endocarpon</taxon>
    </lineage>
</organism>
<dbReference type="HOGENOM" id="CLU_823936_0_0_1"/>
<gene>
    <name evidence="1" type="ORF">EPUS_06681</name>
</gene>
<reference evidence="2" key="1">
    <citation type="journal article" date="2014" name="BMC Genomics">
        <title>Genome characteristics reveal the impact of lichenization on lichen-forming fungus Endocarpon pusillum Hedwig (Verrucariales, Ascomycota).</title>
        <authorList>
            <person name="Wang Y.-Y."/>
            <person name="Liu B."/>
            <person name="Zhang X.-Y."/>
            <person name="Zhou Q.-M."/>
            <person name="Zhang T."/>
            <person name="Li H."/>
            <person name="Yu Y.-F."/>
            <person name="Zhang X.-L."/>
            <person name="Hao X.-Y."/>
            <person name="Wang M."/>
            <person name="Wang L."/>
            <person name="Wei J.-C."/>
        </authorList>
    </citation>
    <scope>NUCLEOTIDE SEQUENCE [LARGE SCALE GENOMIC DNA]</scope>
    <source>
        <strain evidence="2">Z07020 / HMAS-L-300199</strain>
    </source>
</reference>
<accession>U1HJ97</accession>
<evidence type="ECO:0000313" key="1">
    <source>
        <dbReference type="EMBL" id="ERF68994.1"/>
    </source>
</evidence>
<keyword evidence="2" id="KW-1185">Reference proteome</keyword>
<dbReference type="Proteomes" id="UP000019373">
    <property type="component" value="Unassembled WGS sequence"/>
</dbReference>
<dbReference type="EMBL" id="KE721476">
    <property type="protein sequence ID" value="ERF68994.1"/>
    <property type="molecule type" value="Genomic_DNA"/>
</dbReference>
<proteinExistence type="predicted"/>
<dbReference type="RefSeq" id="XP_007805342.1">
    <property type="nucleotide sequence ID" value="XM_007807151.1"/>
</dbReference>
<sequence>MFELRDAASTAQQTDMKVVVDDISSSSRLPMSNGEIKTLIYCSDVENETRNERFGNSNCFRCLNSSSKDRGSGYKATGCGRIKLKCYYCTKLKLEWRNYQAIRDANLLIESNFADILPSEEEILSVQKRSSRLSAKDHWENNGILDNLRVWSDLKAPSLLWIGGQSGNQDPWITAFSADLTDALGSQEIDGLQIPVFLQYDQVWRKGPTDVLHIMIKRFVEKRPTLLMELPHLLNSRTLRRTGSFSNAVRMIRGIAEWLEATFIIIDRFDLAETDEDDVSVNNDLLSYLLDLVELGSDKIRIVVTSTQMPPSKWQDDTRLTSVWLDTGIRPGKRDRR</sequence>
<dbReference type="GeneID" id="19241574"/>
<protein>
    <submittedName>
        <fullName evidence="1">Uncharacterized protein</fullName>
    </submittedName>
</protein>
<evidence type="ECO:0000313" key="2">
    <source>
        <dbReference type="Proteomes" id="UP000019373"/>
    </source>
</evidence>
<dbReference type="OrthoDB" id="61900at2759"/>
<dbReference type="AlphaFoldDB" id="U1HJ97"/>
<dbReference type="eggNOG" id="ENOG502SPJM">
    <property type="taxonomic scope" value="Eukaryota"/>
</dbReference>
<name>U1HJ97_ENDPU</name>